<dbReference type="GO" id="GO:0016117">
    <property type="term" value="P:carotenoid biosynthetic process"/>
    <property type="evidence" value="ECO:0007669"/>
    <property type="project" value="UniProtKB-KW"/>
</dbReference>
<proteinExistence type="predicted"/>
<keyword evidence="3 8" id="KW-0812">Transmembrane</keyword>
<evidence type="ECO:0000256" key="7">
    <source>
        <dbReference type="ARBA" id="ARBA00023235"/>
    </source>
</evidence>
<dbReference type="Proteomes" id="UP000283374">
    <property type="component" value="Unassembled WGS sequence"/>
</dbReference>
<dbReference type="EMBL" id="QWKP01000182">
    <property type="protein sequence ID" value="RHA41622.1"/>
    <property type="molecule type" value="Genomic_DNA"/>
</dbReference>
<dbReference type="InterPro" id="IPR017825">
    <property type="entry name" value="Lycopene_cyclase_dom"/>
</dbReference>
<feature type="transmembrane region" description="Helical" evidence="8">
    <location>
        <begin position="6"/>
        <end position="23"/>
    </location>
</feature>
<dbReference type="GO" id="GO:0045436">
    <property type="term" value="F:lycopene beta cyclase activity"/>
    <property type="evidence" value="ECO:0007669"/>
    <property type="project" value="UniProtKB-ARBA"/>
</dbReference>
<evidence type="ECO:0000313" key="9">
    <source>
        <dbReference type="EMBL" id="RHA41622.1"/>
    </source>
</evidence>
<protein>
    <submittedName>
        <fullName evidence="9">Lycopene cyclase domain-containing protein</fullName>
    </submittedName>
</protein>
<dbReference type="RefSeq" id="WP_118766978.1">
    <property type="nucleotide sequence ID" value="NZ_QWKP01000182.1"/>
</dbReference>
<sequence>MRGTYLAAELVSLACIVAVDARLRLYFWADARRAALVLATGIVLFVGWDLVAIAAGFYGRGESDAMLGVEVAPHLPVEELVFVTFLSYVTMVVLALVRRTLAAREARDAR</sequence>
<evidence type="ECO:0000256" key="5">
    <source>
        <dbReference type="ARBA" id="ARBA00022989"/>
    </source>
</evidence>
<evidence type="ECO:0000256" key="3">
    <source>
        <dbReference type="ARBA" id="ARBA00022692"/>
    </source>
</evidence>
<keyword evidence="5 8" id="KW-1133">Transmembrane helix</keyword>
<evidence type="ECO:0000256" key="2">
    <source>
        <dbReference type="ARBA" id="ARBA00004829"/>
    </source>
</evidence>
<dbReference type="OrthoDB" id="4774157at2"/>
<gene>
    <name evidence="9" type="ORF">D1825_08365</name>
</gene>
<dbReference type="AlphaFoldDB" id="A0A413RM12"/>
<feature type="transmembrane region" description="Helical" evidence="8">
    <location>
        <begin position="79"/>
        <end position="97"/>
    </location>
</feature>
<accession>A0A413RM12</accession>
<evidence type="ECO:0000313" key="10">
    <source>
        <dbReference type="Proteomes" id="UP000283374"/>
    </source>
</evidence>
<dbReference type="NCBIfam" id="TIGR03462">
    <property type="entry name" value="CarR_dom_SF"/>
    <property type="match status" value="1"/>
</dbReference>
<keyword evidence="6 8" id="KW-0472">Membrane</keyword>
<evidence type="ECO:0000256" key="1">
    <source>
        <dbReference type="ARBA" id="ARBA00004141"/>
    </source>
</evidence>
<organism evidence="9 10">
    <name type="scientific">Cellulomonas rhizosphaerae</name>
    <dbReference type="NCBI Taxonomy" id="2293719"/>
    <lineage>
        <taxon>Bacteria</taxon>
        <taxon>Bacillati</taxon>
        <taxon>Actinomycetota</taxon>
        <taxon>Actinomycetes</taxon>
        <taxon>Micrococcales</taxon>
        <taxon>Cellulomonadaceae</taxon>
        <taxon>Cellulomonas</taxon>
    </lineage>
</organism>
<name>A0A413RM12_9CELL</name>
<keyword evidence="4" id="KW-0125">Carotenoid biosynthesis</keyword>
<comment type="pathway">
    <text evidence="2">Carotenoid biosynthesis.</text>
</comment>
<dbReference type="GO" id="GO:0016020">
    <property type="term" value="C:membrane"/>
    <property type="evidence" value="ECO:0007669"/>
    <property type="project" value="UniProtKB-SubCell"/>
</dbReference>
<evidence type="ECO:0000256" key="8">
    <source>
        <dbReference type="SAM" id="Phobius"/>
    </source>
</evidence>
<feature type="transmembrane region" description="Helical" evidence="8">
    <location>
        <begin position="35"/>
        <end position="59"/>
    </location>
</feature>
<keyword evidence="7" id="KW-0413">Isomerase</keyword>
<dbReference type="GO" id="GO:0016872">
    <property type="term" value="F:intramolecular lyase activity"/>
    <property type="evidence" value="ECO:0007669"/>
    <property type="project" value="InterPro"/>
</dbReference>
<reference evidence="9 10" key="1">
    <citation type="submission" date="2018-08" db="EMBL/GenBank/DDBJ databases">
        <title>Cellulomonas rhizosphaerae sp. nov., a novel actinomycete isolated from soil.</title>
        <authorList>
            <person name="Tian Y."/>
        </authorList>
    </citation>
    <scope>NUCLEOTIDE SEQUENCE [LARGE SCALE GENOMIC DNA]</scope>
    <source>
        <strain evidence="9 10">NEAU-TCZ24</strain>
    </source>
</reference>
<evidence type="ECO:0000256" key="6">
    <source>
        <dbReference type="ARBA" id="ARBA00023136"/>
    </source>
</evidence>
<keyword evidence="10" id="KW-1185">Reference proteome</keyword>
<comment type="caution">
    <text evidence="9">The sequence shown here is derived from an EMBL/GenBank/DDBJ whole genome shotgun (WGS) entry which is preliminary data.</text>
</comment>
<comment type="subcellular location">
    <subcellularLocation>
        <location evidence="1">Membrane</location>
        <topology evidence="1">Multi-pass membrane protein</topology>
    </subcellularLocation>
</comment>
<evidence type="ECO:0000256" key="4">
    <source>
        <dbReference type="ARBA" id="ARBA00022746"/>
    </source>
</evidence>